<dbReference type="EMBL" id="KV875102">
    <property type="protein sequence ID" value="OIW25087.1"/>
    <property type="molecule type" value="Genomic_DNA"/>
</dbReference>
<feature type="region of interest" description="Disordered" evidence="1">
    <location>
        <begin position="1"/>
        <end position="35"/>
    </location>
</feature>
<dbReference type="AlphaFoldDB" id="A0A1J7IBM7"/>
<protein>
    <submittedName>
        <fullName evidence="2">Uncharacterized protein</fullName>
    </submittedName>
</protein>
<accession>A0A1J7IBM7</accession>
<reference evidence="2 3" key="1">
    <citation type="submission" date="2016-10" db="EMBL/GenBank/DDBJ databases">
        <title>Draft genome sequence of Coniochaeta ligniaria NRRL30616, a lignocellulolytic fungus for bioabatement of inhibitors in plant biomass hydrolysates.</title>
        <authorList>
            <consortium name="DOE Joint Genome Institute"/>
            <person name="Jimenez D.J."/>
            <person name="Hector R.E."/>
            <person name="Riley R."/>
            <person name="Sun H."/>
            <person name="Grigoriev I.V."/>
            <person name="Van Elsas J.D."/>
            <person name="Nichols N.N."/>
        </authorList>
    </citation>
    <scope>NUCLEOTIDE SEQUENCE [LARGE SCALE GENOMIC DNA]</scope>
    <source>
        <strain evidence="2 3">NRRL 30616</strain>
    </source>
</reference>
<name>A0A1J7IBM7_9PEZI</name>
<organism evidence="2 3">
    <name type="scientific">Coniochaeta ligniaria NRRL 30616</name>
    <dbReference type="NCBI Taxonomy" id="1408157"/>
    <lineage>
        <taxon>Eukaryota</taxon>
        <taxon>Fungi</taxon>
        <taxon>Dikarya</taxon>
        <taxon>Ascomycota</taxon>
        <taxon>Pezizomycotina</taxon>
        <taxon>Sordariomycetes</taxon>
        <taxon>Sordariomycetidae</taxon>
        <taxon>Coniochaetales</taxon>
        <taxon>Coniochaetaceae</taxon>
        <taxon>Coniochaeta</taxon>
    </lineage>
</organism>
<proteinExistence type="predicted"/>
<dbReference type="Proteomes" id="UP000182658">
    <property type="component" value="Unassembled WGS sequence"/>
</dbReference>
<feature type="compositionally biased region" description="Acidic residues" evidence="1">
    <location>
        <begin position="98"/>
        <end position="113"/>
    </location>
</feature>
<feature type="region of interest" description="Disordered" evidence="1">
    <location>
        <begin position="75"/>
        <end position="122"/>
    </location>
</feature>
<gene>
    <name evidence="2" type="ORF">CONLIGDRAFT_648149</name>
</gene>
<evidence type="ECO:0000313" key="3">
    <source>
        <dbReference type="Proteomes" id="UP000182658"/>
    </source>
</evidence>
<dbReference type="InParanoid" id="A0A1J7IBM7"/>
<evidence type="ECO:0000313" key="2">
    <source>
        <dbReference type="EMBL" id="OIW25087.1"/>
    </source>
</evidence>
<feature type="compositionally biased region" description="Polar residues" evidence="1">
    <location>
        <begin position="1"/>
        <end position="10"/>
    </location>
</feature>
<sequence>MPRFKSNITKQAGAASAWSSTFPDKDGSSDSESDREILSRNALIKLRRSSASTQKKLPSFLTRLPTFETDVHLASTTRNVARRGKNKRPVTTTKDDDKDHDDDDDDNDNDDDAQPAKTRLPH</sequence>
<feature type="compositionally biased region" description="Basic and acidic residues" evidence="1">
    <location>
        <begin position="23"/>
        <end position="35"/>
    </location>
</feature>
<keyword evidence="3" id="KW-1185">Reference proteome</keyword>
<evidence type="ECO:0000256" key="1">
    <source>
        <dbReference type="SAM" id="MobiDB-lite"/>
    </source>
</evidence>